<evidence type="ECO:0000313" key="2">
    <source>
        <dbReference type="EMBL" id="KAJ7751812.1"/>
    </source>
</evidence>
<keyword evidence="3" id="KW-1185">Reference proteome</keyword>
<accession>A0AAD7IWB9</accession>
<evidence type="ECO:0000313" key="3">
    <source>
        <dbReference type="Proteomes" id="UP001215280"/>
    </source>
</evidence>
<name>A0AAD7IWB9_9AGAR</name>
<comment type="caution">
    <text evidence="2">The sequence shown here is derived from an EMBL/GenBank/DDBJ whole genome shotgun (WGS) entry which is preliminary data.</text>
</comment>
<reference evidence="2" key="1">
    <citation type="submission" date="2023-03" db="EMBL/GenBank/DDBJ databases">
        <title>Massive genome expansion in bonnet fungi (Mycena s.s.) driven by repeated elements and novel gene families across ecological guilds.</title>
        <authorList>
            <consortium name="Lawrence Berkeley National Laboratory"/>
            <person name="Harder C.B."/>
            <person name="Miyauchi S."/>
            <person name="Viragh M."/>
            <person name="Kuo A."/>
            <person name="Thoen E."/>
            <person name="Andreopoulos B."/>
            <person name="Lu D."/>
            <person name="Skrede I."/>
            <person name="Drula E."/>
            <person name="Henrissat B."/>
            <person name="Morin E."/>
            <person name="Kohler A."/>
            <person name="Barry K."/>
            <person name="LaButti K."/>
            <person name="Morin E."/>
            <person name="Salamov A."/>
            <person name="Lipzen A."/>
            <person name="Mereny Z."/>
            <person name="Hegedus B."/>
            <person name="Baldrian P."/>
            <person name="Stursova M."/>
            <person name="Weitz H."/>
            <person name="Taylor A."/>
            <person name="Grigoriev I.V."/>
            <person name="Nagy L.G."/>
            <person name="Martin F."/>
            <person name="Kauserud H."/>
        </authorList>
    </citation>
    <scope>NUCLEOTIDE SEQUENCE</scope>
    <source>
        <strain evidence="2">CBHHK188m</strain>
    </source>
</reference>
<protein>
    <submittedName>
        <fullName evidence="2">Uncharacterized protein</fullName>
    </submittedName>
</protein>
<gene>
    <name evidence="2" type="ORF">DFH07DRAFT_774714</name>
</gene>
<dbReference type="Proteomes" id="UP001215280">
    <property type="component" value="Unassembled WGS sequence"/>
</dbReference>
<dbReference type="EMBL" id="JARJLG010000077">
    <property type="protein sequence ID" value="KAJ7751812.1"/>
    <property type="molecule type" value="Genomic_DNA"/>
</dbReference>
<proteinExistence type="predicted"/>
<dbReference type="AlphaFoldDB" id="A0AAD7IWB9"/>
<feature type="region of interest" description="Disordered" evidence="1">
    <location>
        <begin position="144"/>
        <end position="166"/>
    </location>
</feature>
<organism evidence="2 3">
    <name type="scientific">Mycena maculata</name>
    <dbReference type="NCBI Taxonomy" id="230809"/>
    <lineage>
        <taxon>Eukaryota</taxon>
        <taxon>Fungi</taxon>
        <taxon>Dikarya</taxon>
        <taxon>Basidiomycota</taxon>
        <taxon>Agaricomycotina</taxon>
        <taxon>Agaricomycetes</taxon>
        <taxon>Agaricomycetidae</taxon>
        <taxon>Agaricales</taxon>
        <taxon>Marasmiineae</taxon>
        <taxon>Mycenaceae</taxon>
        <taxon>Mycena</taxon>
    </lineage>
</organism>
<evidence type="ECO:0000256" key="1">
    <source>
        <dbReference type="SAM" id="MobiDB-lite"/>
    </source>
</evidence>
<sequence length="166" mass="18125">MGEEVAGTRDGRVMAVTHMTSQLGVIRALVYIPSTTCQLRPWHLQPYIPAPLGLGSAPSVVQDPGPCTDSTATRVDDDTSTAYIGADMDVESAQTLGGGQARTVPMHARRRALRFSTPRACLTSRVWGSAFLCTGFSGRQEIRDKREAEYSPEERTAMAEQRARRN</sequence>